<evidence type="ECO:0000313" key="3">
    <source>
        <dbReference type="Proteomes" id="UP000267029"/>
    </source>
</evidence>
<evidence type="ECO:0000313" key="2">
    <source>
        <dbReference type="EMBL" id="VDD78231.1"/>
    </source>
</evidence>
<dbReference type="EMBL" id="UXSR01001410">
    <property type="protein sequence ID" value="VDD78231.1"/>
    <property type="molecule type" value="Genomic_DNA"/>
</dbReference>
<feature type="region of interest" description="Disordered" evidence="1">
    <location>
        <begin position="92"/>
        <end position="161"/>
    </location>
</feature>
<sequence>MNASNFPTSSCDPFYPFYLMTDAPECNIHPPPPPDVMPSPDVPGHWTATSVPPYDGFVPPQPPPRPTSHPSSFNPTAFAYAPVYPPEEGCFVGGGGGDASGATIESGYPLSTSSEQQSDHQTPFLKELSTAPSPTPAPAPPSNANAPADKLEPSPPTPIEDSAISSLLFASGETDAKPSGEQPKHQESLTAGEEFVTPTAVVSPQSQQVQPDVAAPPIANLLTSRKRRRQPFLETVQKYADKLQPVDCVIMIERCYPFSKNTRFMQYFKSHFLHKILSVVIKLLARSVSFFLSSSVGGIFPRSDLNGGHPLDTDYGRDT</sequence>
<name>A0A0R3UBD5_MESCO</name>
<reference evidence="2 3" key="1">
    <citation type="submission" date="2018-10" db="EMBL/GenBank/DDBJ databases">
        <authorList>
            <consortium name="Pathogen Informatics"/>
        </authorList>
    </citation>
    <scope>NUCLEOTIDE SEQUENCE [LARGE SCALE GENOMIC DNA]</scope>
</reference>
<dbReference type="Proteomes" id="UP000267029">
    <property type="component" value="Unassembled WGS sequence"/>
</dbReference>
<feature type="region of interest" description="Disordered" evidence="1">
    <location>
        <begin position="29"/>
        <end position="78"/>
    </location>
</feature>
<proteinExistence type="predicted"/>
<dbReference type="STRING" id="53468.A0A0R3UBD5"/>
<dbReference type="OrthoDB" id="6288278at2759"/>
<feature type="compositionally biased region" description="Polar residues" evidence="1">
    <location>
        <begin position="109"/>
        <end position="121"/>
    </location>
</feature>
<evidence type="ECO:0000256" key="1">
    <source>
        <dbReference type="SAM" id="MobiDB-lite"/>
    </source>
</evidence>
<feature type="compositionally biased region" description="Pro residues" evidence="1">
    <location>
        <begin position="29"/>
        <end position="41"/>
    </location>
</feature>
<organism evidence="2 3">
    <name type="scientific">Mesocestoides corti</name>
    <name type="common">Flatworm</name>
    <dbReference type="NCBI Taxonomy" id="53468"/>
    <lineage>
        <taxon>Eukaryota</taxon>
        <taxon>Metazoa</taxon>
        <taxon>Spiralia</taxon>
        <taxon>Lophotrochozoa</taxon>
        <taxon>Platyhelminthes</taxon>
        <taxon>Cestoda</taxon>
        <taxon>Eucestoda</taxon>
        <taxon>Cyclophyllidea</taxon>
        <taxon>Mesocestoididae</taxon>
        <taxon>Mesocestoides</taxon>
    </lineage>
</organism>
<gene>
    <name evidence="2" type="ORF">MCOS_LOCUS4234</name>
</gene>
<keyword evidence="3" id="KW-1185">Reference proteome</keyword>
<protein>
    <submittedName>
        <fullName evidence="2">Uncharacterized protein</fullName>
    </submittedName>
</protein>
<accession>A0A0R3UBD5</accession>
<dbReference type="AlphaFoldDB" id="A0A0R3UBD5"/>